<name>W0DK87_9GAMM</name>
<feature type="transmembrane region" description="Helical" evidence="7">
    <location>
        <begin position="280"/>
        <end position="302"/>
    </location>
</feature>
<evidence type="ECO:0000256" key="4">
    <source>
        <dbReference type="ARBA" id="ARBA00022692"/>
    </source>
</evidence>
<comment type="subcellular location">
    <subcellularLocation>
        <location evidence="1">Cell membrane</location>
        <topology evidence="1">Multi-pass membrane protein</topology>
    </subcellularLocation>
</comment>
<keyword evidence="6 7" id="KW-0472">Membrane</keyword>
<dbReference type="HOGENOM" id="CLU_045348_3_2_6"/>
<organism evidence="8 9">
    <name type="scientific">Thioalkalivibrio paradoxus ARh 1</name>
    <dbReference type="NCBI Taxonomy" id="713585"/>
    <lineage>
        <taxon>Bacteria</taxon>
        <taxon>Pseudomonadati</taxon>
        <taxon>Pseudomonadota</taxon>
        <taxon>Gammaproteobacteria</taxon>
        <taxon>Chromatiales</taxon>
        <taxon>Ectothiorhodospiraceae</taxon>
        <taxon>Thioalkalivibrio</taxon>
    </lineage>
</organism>
<dbReference type="Proteomes" id="UP000005289">
    <property type="component" value="Chromosome"/>
</dbReference>
<keyword evidence="3" id="KW-1003">Cell membrane</keyword>
<evidence type="ECO:0000256" key="6">
    <source>
        <dbReference type="ARBA" id="ARBA00023136"/>
    </source>
</evidence>
<feature type="transmembrane region" description="Helical" evidence="7">
    <location>
        <begin position="60"/>
        <end position="83"/>
    </location>
</feature>
<comment type="similarity">
    <text evidence="2">Belongs to the NrfD family.</text>
</comment>
<feature type="transmembrane region" description="Helical" evidence="7">
    <location>
        <begin position="133"/>
        <end position="154"/>
    </location>
</feature>
<evidence type="ECO:0000313" key="9">
    <source>
        <dbReference type="Proteomes" id="UP000005289"/>
    </source>
</evidence>
<keyword evidence="9" id="KW-1185">Reference proteome</keyword>
<sequence>MSQTTIKTHFREIEGRSPLYLALLGGLLVLVGLGLLAALMKGTHGHHITGMNNQVVWGLPHIFAILMIVAASGALNAASFASVFGRVVYKPLARVSALLAMTLLIGGLVVLVLDLGRPDRLIIAMTHYNFKSIFAWNIFLYTGFLAIVAVYLWFMMENRMNRYVPIAGYAAFLWRLILTTGTGSIFGFLVAREAYDAAILAPLFIAMSFSLGMAVFILVTLASFLGTGRPLGDLILRRMKNLLGVFVAGVLYFVLVYHLTNLYATRLHSVEAFVLLHGGIYTFLFWFVQILIGSLIPLVMLFHPVWSQSRKVIATAAALVLVGGFAQLYVIVIGGQAYPLDLFPGYDSSSAFFDGVVAGYSPSLVEWMLGIGGVGFAFLLFAVALKFLRFLPTSLADDKIDPHAARASAAERPATAGA</sequence>
<evidence type="ECO:0000313" key="8">
    <source>
        <dbReference type="EMBL" id="AHE98861.1"/>
    </source>
</evidence>
<keyword evidence="5 7" id="KW-1133">Transmembrane helix</keyword>
<dbReference type="Pfam" id="PF03916">
    <property type="entry name" value="NrfD"/>
    <property type="match status" value="1"/>
</dbReference>
<feature type="transmembrane region" description="Helical" evidence="7">
    <location>
        <begin position="20"/>
        <end position="40"/>
    </location>
</feature>
<dbReference type="InterPro" id="IPR005614">
    <property type="entry name" value="NrfD-like"/>
</dbReference>
<dbReference type="AlphaFoldDB" id="W0DK87"/>
<protein>
    <submittedName>
        <fullName evidence="8">Molybdopterin oxidoreductase</fullName>
    </submittedName>
</protein>
<dbReference type="Gene3D" id="1.20.1630.10">
    <property type="entry name" value="Formate dehydrogenase/DMSO reductase domain"/>
    <property type="match status" value="1"/>
</dbReference>
<dbReference type="EMBL" id="CP007029">
    <property type="protein sequence ID" value="AHE98861.1"/>
    <property type="molecule type" value="Genomic_DNA"/>
</dbReference>
<evidence type="ECO:0000256" key="5">
    <source>
        <dbReference type="ARBA" id="ARBA00022989"/>
    </source>
</evidence>
<evidence type="ECO:0000256" key="7">
    <source>
        <dbReference type="SAM" id="Phobius"/>
    </source>
</evidence>
<evidence type="ECO:0000256" key="1">
    <source>
        <dbReference type="ARBA" id="ARBA00004651"/>
    </source>
</evidence>
<reference evidence="8 9" key="1">
    <citation type="submission" date="2013-12" db="EMBL/GenBank/DDBJ databases">
        <authorList>
            <consortium name="DOE Joint Genome Institute"/>
            <person name="Muyzer G."/>
            <person name="Huntemann M."/>
            <person name="Han J."/>
            <person name="Chen A."/>
            <person name="Kyrpides N."/>
            <person name="Mavromatis K."/>
            <person name="Markowitz V."/>
            <person name="Palaniappan K."/>
            <person name="Ivanova N."/>
            <person name="Schaumberg A."/>
            <person name="Pati A."/>
            <person name="Liolios K."/>
            <person name="Nordberg H.P."/>
            <person name="Cantor M.N."/>
            <person name="Hua S.X."/>
            <person name="Woyke T."/>
        </authorList>
    </citation>
    <scope>NUCLEOTIDE SEQUENCE [LARGE SCALE GENOMIC DNA]</scope>
    <source>
        <strain evidence="8 9">ARh 1</strain>
    </source>
</reference>
<feature type="transmembrane region" description="Helical" evidence="7">
    <location>
        <begin position="197"/>
        <end position="221"/>
    </location>
</feature>
<feature type="transmembrane region" description="Helical" evidence="7">
    <location>
        <begin position="367"/>
        <end position="388"/>
    </location>
</feature>
<dbReference type="PANTHER" id="PTHR34856">
    <property type="entry name" value="PROTEIN NRFD"/>
    <property type="match status" value="1"/>
</dbReference>
<feature type="transmembrane region" description="Helical" evidence="7">
    <location>
        <begin position="242"/>
        <end position="260"/>
    </location>
</feature>
<feature type="transmembrane region" description="Helical" evidence="7">
    <location>
        <begin position="314"/>
        <end position="338"/>
    </location>
</feature>
<evidence type="ECO:0000256" key="3">
    <source>
        <dbReference type="ARBA" id="ARBA00022475"/>
    </source>
</evidence>
<dbReference type="InterPro" id="IPR052049">
    <property type="entry name" value="Electron_transfer_protein"/>
</dbReference>
<dbReference type="GO" id="GO:0005886">
    <property type="term" value="C:plasma membrane"/>
    <property type="evidence" value="ECO:0007669"/>
    <property type="project" value="UniProtKB-SubCell"/>
</dbReference>
<dbReference type="RefSeq" id="WP_006747903.1">
    <property type="nucleotide sequence ID" value="NZ_CP007029.1"/>
</dbReference>
<accession>W0DK87</accession>
<dbReference type="PANTHER" id="PTHR34856:SF2">
    <property type="entry name" value="PROTEIN NRFD"/>
    <property type="match status" value="1"/>
</dbReference>
<evidence type="ECO:0000256" key="2">
    <source>
        <dbReference type="ARBA" id="ARBA00008929"/>
    </source>
</evidence>
<proteinExistence type="inferred from homology"/>
<dbReference type="KEGG" id="tti:THITH_12035"/>
<feature type="transmembrane region" description="Helical" evidence="7">
    <location>
        <begin position="95"/>
        <end position="113"/>
    </location>
</feature>
<dbReference type="STRING" id="713585.THITH_12035"/>
<dbReference type="OrthoDB" id="9765987at2"/>
<gene>
    <name evidence="8" type="ORF">THITH_12035</name>
</gene>
<keyword evidence="4 7" id="KW-0812">Transmembrane</keyword>
<feature type="transmembrane region" description="Helical" evidence="7">
    <location>
        <begin position="166"/>
        <end position="191"/>
    </location>
</feature>